<sequence>MVSGSELVCRGQSYRLSQKLGAGEISEVYLGQRLGPMPLLVTIKLSSSPEAAVHYAREATVLRALHEQATEQAGVYAARRLPVVVAQGNVEGQGARQALILRHPNGFWGSLAELNARFPQGLDPRHGVWIWRRLLDLLHFIHAQGWSHGDVRPEHALVSPQDHGARLIGWASATRTRDAAFQAHDLRRSARVIAVLMSGAGDPEAGVRRLVPAPLADLLLQASEDLAFCQIQGAMGLDHELRRVAREVFGPPTFIPLEL</sequence>
<dbReference type="InterPro" id="IPR011009">
    <property type="entry name" value="Kinase-like_dom_sf"/>
</dbReference>
<evidence type="ECO:0000313" key="2">
    <source>
        <dbReference type="EMBL" id="SKB07127.1"/>
    </source>
</evidence>
<dbReference type="Gene3D" id="1.10.510.10">
    <property type="entry name" value="Transferase(Phosphotransferase) domain 1"/>
    <property type="match status" value="1"/>
</dbReference>
<dbReference type="Gene3D" id="3.30.200.20">
    <property type="entry name" value="Phosphorylase Kinase, domain 1"/>
    <property type="match status" value="1"/>
</dbReference>
<dbReference type="AlphaFoldDB" id="A0A1T4YZ93"/>
<dbReference type="Pfam" id="PF06293">
    <property type="entry name" value="Kdo"/>
    <property type="match status" value="1"/>
</dbReference>
<dbReference type="SUPFAM" id="SSF56112">
    <property type="entry name" value="Protein kinase-like (PK-like)"/>
    <property type="match status" value="1"/>
</dbReference>
<reference evidence="3" key="1">
    <citation type="submission" date="2017-02" db="EMBL/GenBank/DDBJ databases">
        <authorList>
            <person name="Varghese N."/>
            <person name="Submissions S."/>
        </authorList>
    </citation>
    <scope>NUCLEOTIDE SEQUENCE [LARGE SCALE GENOMIC DNA]</scope>
    <source>
        <strain evidence="3">ATCC 700200</strain>
    </source>
</reference>
<dbReference type="GO" id="GO:0004672">
    <property type="term" value="F:protein kinase activity"/>
    <property type="evidence" value="ECO:0007669"/>
    <property type="project" value="InterPro"/>
</dbReference>
<organism evidence="2 3">
    <name type="scientific">Prosthecobacter debontii</name>
    <dbReference type="NCBI Taxonomy" id="48467"/>
    <lineage>
        <taxon>Bacteria</taxon>
        <taxon>Pseudomonadati</taxon>
        <taxon>Verrucomicrobiota</taxon>
        <taxon>Verrucomicrobiia</taxon>
        <taxon>Verrucomicrobiales</taxon>
        <taxon>Verrucomicrobiaceae</taxon>
        <taxon>Prosthecobacter</taxon>
    </lineage>
</organism>
<dbReference type="Proteomes" id="UP000190774">
    <property type="component" value="Unassembled WGS sequence"/>
</dbReference>
<keyword evidence="2" id="KW-0418">Kinase</keyword>
<gene>
    <name evidence="2" type="ORF">SAMN02745166_04624</name>
</gene>
<feature type="domain" description="Protein kinase" evidence="1">
    <location>
        <begin position="14"/>
        <end position="259"/>
    </location>
</feature>
<dbReference type="PROSITE" id="PS50011">
    <property type="entry name" value="PROTEIN_KINASE_DOM"/>
    <property type="match status" value="1"/>
</dbReference>
<dbReference type="EMBL" id="FUYE01000022">
    <property type="protein sequence ID" value="SKB07127.1"/>
    <property type="molecule type" value="Genomic_DNA"/>
</dbReference>
<dbReference type="STRING" id="48467.SAMN02745166_04624"/>
<keyword evidence="2" id="KW-0808">Transferase</keyword>
<protein>
    <submittedName>
        <fullName evidence="2">Lipopolysaccharide kinase (Kdo/WaaP) family protein</fullName>
    </submittedName>
</protein>
<evidence type="ECO:0000259" key="1">
    <source>
        <dbReference type="PROSITE" id="PS50011"/>
    </source>
</evidence>
<keyword evidence="3" id="KW-1185">Reference proteome</keyword>
<dbReference type="RefSeq" id="WP_176159624.1">
    <property type="nucleotide sequence ID" value="NZ_FUYE01000022.1"/>
</dbReference>
<dbReference type="GO" id="GO:0005524">
    <property type="term" value="F:ATP binding"/>
    <property type="evidence" value="ECO:0007669"/>
    <property type="project" value="InterPro"/>
</dbReference>
<evidence type="ECO:0000313" key="3">
    <source>
        <dbReference type="Proteomes" id="UP000190774"/>
    </source>
</evidence>
<dbReference type="InterPro" id="IPR000719">
    <property type="entry name" value="Prot_kinase_dom"/>
</dbReference>
<name>A0A1T4YZ93_9BACT</name>
<proteinExistence type="predicted"/>
<accession>A0A1T4YZ93</accession>